<dbReference type="EMBL" id="CP032624">
    <property type="protein sequence ID" value="AYG04665.1"/>
    <property type="molecule type" value="Genomic_DNA"/>
</dbReference>
<evidence type="ECO:0000256" key="1">
    <source>
        <dbReference type="ARBA" id="ARBA00010641"/>
    </source>
</evidence>
<dbReference type="RefSeq" id="WP_120790194.1">
    <property type="nucleotide sequence ID" value="NZ_CP032624.1"/>
</dbReference>
<dbReference type="InterPro" id="IPR036388">
    <property type="entry name" value="WH-like_DNA-bd_sf"/>
</dbReference>
<keyword evidence="2" id="KW-0805">Transcription regulation</keyword>
<dbReference type="GO" id="GO:0006352">
    <property type="term" value="P:DNA-templated transcription initiation"/>
    <property type="evidence" value="ECO:0007669"/>
    <property type="project" value="InterPro"/>
</dbReference>
<dbReference type="InterPro" id="IPR007627">
    <property type="entry name" value="RNA_pol_sigma70_r2"/>
</dbReference>
<dbReference type="InterPro" id="IPR014284">
    <property type="entry name" value="RNA_pol_sigma-70_dom"/>
</dbReference>
<evidence type="ECO:0000313" key="7">
    <source>
        <dbReference type="EMBL" id="AYG04665.1"/>
    </source>
</evidence>
<dbReference type="NCBIfam" id="TIGR02937">
    <property type="entry name" value="sigma70-ECF"/>
    <property type="match status" value="1"/>
</dbReference>
<name>A0A387BKJ3_9MICO</name>
<dbReference type="SUPFAM" id="SSF88659">
    <property type="entry name" value="Sigma3 and sigma4 domains of RNA polymerase sigma factors"/>
    <property type="match status" value="1"/>
</dbReference>
<dbReference type="PANTHER" id="PTHR43133">
    <property type="entry name" value="RNA POLYMERASE ECF-TYPE SIGMA FACTO"/>
    <property type="match status" value="1"/>
</dbReference>
<evidence type="ECO:0000256" key="3">
    <source>
        <dbReference type="ARBA" id="ARBA00023082"/>
    </source>
</evidence>
<dbReference type="KEGG" id="gry:D7I44_14795"/>
<evidence type="ECO:0000259" key="5">
    <source>
        <dbReference type="Pfam" id="PF04542"/>
    </source>
</evidence>
<dbReference type="Gene3D" id="1.10.10.10">
    <property type="entry name" value="Winged helix-like DNA-binding domain superfamily/Winged helix DNA-binding domain"/>
    <property type="match status" value="1"/>
</dbReference>
<accession>A0A387BKJ3</accession>
<dbReference type="AlphaFoldDB" id="A0A387BKJ3"/>
<dbReference type="SUPFAM" id="SSF88946">
    <property type="entry name" value="Sigma2 domain of RNA polymerase sigma factors"/>
    <property type="match status" value="1"/>
</dbReference>
<dbReference type="InterPro" id="IPR013324">
    <property type="entry name" value="RNA_pol_sigma_r3/r4-like"/>
</dbReference>
<sequence>MRRDDARLTRALTETAPDLLGYFQRRVGPDDAPDLLGETMVSAWKRVVDLPGEPERARMWLFGIARNVLLNHRRGERRRWALADRIRGYSSRAAAAPAADDGAEVRDAIQRLDADLGELVRLIHWERMTLVQAAELLGIPGSTARTRYARAKELLRASLTVDVH</sequence>
<evidence type="ECO:0000259" key="6">
    <source>
        <dbReference type="Pfam" id="PF08281"/>
    </source>
</evidence>
<dbReference type="Pfam" id="PF04542">
    <property type="entry name" value="Sigma70_r2"/>
    <property type="match status" value="1"/>
</dbReference>
<dbReference type="Gene3D" id="1.10.1740.10">
    <property type="match status" value="1"/>
</dbReference>
<evidence type="ECO:0000256" key="2">
    <source>
        <dbReference type="ARBA" id="ARBA00023015"/>
    </source>
</evidence>
<organism evidence="7 8">
    <name type="scientific">Gryllotalpicola protaetiae</name>
    <dbReference type="NCBI Taxonomy" id="2419771"/>
    <lineage>
        <taxon>Bacteria</taxon>
        <taxon>Bacillati</taxon>
        <taxon>Actinomycetota</taxon>
        <taxon>Actinomycetes</taxon>
        <taxon>Micrococcales</taxon>
        <taxon>Microbacteriaceae</taxon>
        <taxon>Gryllotalpicola</taxon>
    </lineage>
</organism>
<dbReference type="OrthoDB" id="3747638at2"/>
<dbReference type="InterPro" id="IPR013325">
    <property type="entry name" value="RNA_pol_sigma_r2"/>
</dbReference>
<dbReference type="GO" id="GO:0016987">
    <property type="term" value="F:sigma factor activity"/>
    <property type="evidence" value="ECO:0007669"/>
    <property type="project" value="UniProtKB-KW"/>
</dbReference>
<reference evidence="7 8" key="1">
    <citation type="submission" date="2018-09" db="EMBL/GenBank/DDBJ databases">
        <title>Genome sequencing of strain 2DFW10M-5.</title>
        <authorList>
            <person name="Heo J."/>
            <person name="Kim S.-J."/>
            <person name="Kwon S.-W."/>
        </authorList>
    </citation>
    <scope>NUCLEOTIDE SEQUENCE [LARGE SCALE GENOMIC DNA]</scope>
    <source>
        <strain evidence="7 8">2DFW10M-5</strain>
    </source>
</reference>
<dbReference type="InterPro" id="IPR039425">
    <property type="entry name" value="RNA_pol_sigma-70-like"/>
</dbReference>
<keyword evidence="8" id="KW-1185">Reference proteome</keyword>
<gene>
    <name evidence="7" type="ORF">D7I44_14795</name>
</gene>
<protein>
    <submittedName>
        <fullName evidence="7">RNA polymerase sigma factor</fullName>
    </submittedName>
</protein>
<keyword evidence="3" id="KW-0731">Sigma factor</keyword>
<comment type="similarity">
    <text evidence="1">Belongs to the sigma-70 factor family. ECF subfamily.</text>
</comment>
<keyword evidence="4" id="KW-0804">Transcription</keyword>
<feature type="domain" description="RNA polymerase sigma factor 70 region 4 type 2" evidence="6">
    <location>
        <begin position="104"/>
        <end position="155"/>
    </location>
</feature>
<dbReference type="InterPro" id="IPR013249">
    <property type="entry name" value="RNA_pol_sigma70_r4_t2"/>
</dbReference>
<proteinExistence type="inferred from homology"/>
<evidence type="ECO:0000256" key="4">
    <source>
        <dbReference type="ARBA" id="ARBA00023163"/>
    </source>
</evidence>
<evidence type="ECO:0000313" key="8">
    <source>
        <dbReference type="Proteomes" id="UP000275069"/>
    </source>
</evidence>
<dbReference type="Pfam" id="PF08281">
    <property type="entry name" value="Sigma70_r4_2"/>
    <property type="match status" value="1"/>
</dbReference>
<dbReference type="Proteomes" id="UP000275069">
    <property type="component" value="Chromosome"/>
</dbReference>
<dbReference type="GO" id="GO:0003677">
    <property type="term" value="F:DNA binding"/>
    <property type="evidence" value="ECO:0007669"/>
    <property type="project" value="InterPro"/>
</dbReference>
<dbReference type="PANTHER" id="PTHR43133:SF25">
    <property type="entry name" value="RNA POLYMERASE SIGMA FACTOR RFAY-RELATED"/>
    <property type="match status" value="1"/>
</dbReference>
<feature type="domain" description="RNA polymerase sigma-70 region 2" evidence="5">
    <location>
        <begin position="15"/>
        <end position="79"/>
    </location>
</feature>